<evidence type="ECO:0000256" key="7">
    <source>
        <dbReference type="ARBA" id="ARBA00023015"/>
    </source>
</evidence>
<dbReference type="InterPro" id="IPR013087">
    <property type="entry name" value="Znf_C2H2_type"/>
</dbReference>
<protein>
    <recommendedName>
        <fullName evidence="13">Homeotic protein spalt-major</fullName>
    </recommendedName>
</protein>
<dbReference type="Pfam" id="PF00096">
    <property type="entry name" value="zf-C2H2"/>
    <property type="match status" value="4"/>
</dbReference>
<evidence type="ECO:0000256" key="12">
    <source>
        <dbReference type="ARBA" id="ARBA00056983"/>
    </source>
</evidence>
<feature type="domain" description="C2H2-type" evidence="16">
    <location>
        <begin position="637"/>
        <end position="664"/>
    </location>
</feature>
<evidence type="ECO:0000256" key="6">
    <source>
        <dbReference type="ARBA" id="ARBA00022833"/>
    </source>
</evidence>
<dbReference type="PANTHER" id="PTHR23233">
    <property type="entry name" value="SAL-LIKE PROTEIN"/>
    <property type="match status" value="1"/>
</dbReference>
<dbReference type="GO" id="GO:0048646">
    <property type="term" value="P:anatomical structure formation involved in morphogenesis"/>
    <property type="evidence" value="ECO:0007669"/>
    <property type="project" value="UniProtKB-ARBA"/>
</dbReference>
<dbReference type="OrthoDB" id="8749569at2759"/>
<keyword evidence="8" id="KW-0238">DNA-binding</keyword>
<keyword evidence="5 14" id="KW-0863">Zinc-finger</keyword>
<feature type="compositionally biased region" description="Basic and acidic residues" evidence="15">
    <location>
        <begin position="1436"/>
        <end position="1450"/>
    </location>
</feature>
<dbReference type="FunFam" id="3.30.160.60:FF:000025">
    <property type="entry name" value="Spalt-like transcription factor 1"/>
    <property type="match status" value="1"/>
</dbReference>
<feature type="compositionally biased region" description="Low complexity" evidence="15">
    <location>
        <begin position="1460"/>
        <end position="1479"/>
    </location>
</feature>
<evidence type="ECO:0000256" key="5">
    <source>
        <dbReference type="ARBA" id="ARBA00022771"/>
    </source>
</evidence>
<feature type="compositionally biased region" description="Low complexity" evidence="15">
    <location>
        <begin position="1490"/>
        <end position="1516"/>
    </location>
</feature>
<feature type="domain" description="C2H2-type" evidence="16">
    <location>
        <begin position="1082"/>
        <end position="1109"/>
    </location>
</feature>
<feature type="compositionally biased region" description="Low complexity" evidence="15">
    <location>
        <begin position="1321"/>
        <end position="1336"/>
    </location>
</feature>
<evidence type="ECO:0000256" key="4">
    <source>
        <dbReference type="ARBA" id="ARBA00022737"/>
    </source>
</evidence>
<feature type="compositionally biased region" description="Basic and acidic residues" evidence="15">
    <location>
        <begin position="870"/>
        <end position="879"/>
    </location>
</feature>
<dbReference type="GO" id="GO:0048513">
    <property type="term" value="P:animal organ development"/>
    <property type="evidence" value="ECO:0007669"/>
    <property type="project" value="UniProtKB-ARBA"/>
</dbReference>
<feature type="compositionally biased region" description="Low complexity" evidence="15">
    <location>
        <begin position="926"/>
        <end position="935"/>
    </location>
</feature>
<keyword evidence="10" id="KW-0539">Nucleus</keyword>
<feature type="compositionally biased region" description="Basic and acidic residues" evidence="15">
    <location>
        <begin position="1224"/>
        <end position="1237"/>
    </location>
</feature>
<feature type="region of interest" description="Disordered" evidence="15">
    <location>
        <begin position="714"/>
        <end position="737"/>
    </location>
</feature>
<evidence type="ECO:0000256" key="14">
    <source>
        <dbReference type="PROSITE-ProRule" id="PRU00042"/>
    </source>
</evidence>
<feature type="compositionally biased region" description="Low complexity" evidence="15">
    <location>
        <begin position="726"/>
        <end position="735"/>
    </location>
</feature>
<evidence type="ECO:0000256" key="8">
    <source>
        <dbReference type="ARBA" id="ARBA00023125"/>
    </source>
</evidence>
<feature type="compositionally biased region" description="Low complexity" evidence="15">
    <location>
        <begin position="1413"/>
        <end position="1435"/>
    </location>
</feature>
<feature type="compositionally biased region" description="Low complexity" evidence="15">
    <location>
        <begin position="276"/>
        <end position="299"/>
    </location>
</feature>
<comment type="subcellular location">
    <subcellularLocation>
        <location evidence="1">Nucleus</location>
    </subcellularLocation>
</comment>
<feature type="compositionally biased region" description="Low complexity" evidence="15">
    <location>
        <begin position="1266"/>
        <end position="1285"/>
    </location>
</feature>
<feature type="region of interest" description="Disordered" evidence="15">
    <location>
        <begin position="46"/>
        <end position="66"/>
    </location>
</feature>
<dbReference type="PROSITE" id="PS00028">
    <property type="entry name" value="ZINC_FINGER_C2H2_1"/>
    <property type="match status" value="7"/>
</dbReference>
<dbReference type="PROSITE" id="PS50157">
    <property type="entry name" value="ZINC_FINGER_C2H2_2"/>
    <property type="match status" value="7"/>
</dbReference>
<feature type="compositionally biased region" description="Low complexity" evidence="15">
    <location>
        <begin position="787"/>
        <end position="801"/>
    </location>
</feature>
<evidence type="ECO:0000256" key="10">
    <source>
        <dbReference type="ARBA" id="ARBA00023242"/>
    </source>
</evidence>
<dbReference type="FunFam" id="3.30.160.60:FF:000215">
    <property type="entry name" value="Spalt-like transcription factor 3"/>
    <property type="match status" value="1"/>
</dbReference>
<keyword evidence="2" id="KW-0217">Developmental protein</keyword>
<feature type="compositionally biased region" description="Low complexity" evidence="15">
    <location>
        <begin position="1345"/>
        <end position="1358"/>
    </location>
</feature>
<feature type="domain" description="C2H2-type" evidence="16">
    <location>
        <begin position="1582"/>
        <end position="1609"/>
    </location>
</feature>
<dbReference type="Gene3D" id="3.30.160.60">
    <property type="entry name" value="Classic Zinc Finger"/>
    <property type="match status" value="7"/>
</dbReference>
<keyword evidence="4" id="KW-0677">Repeat</keyword>
<feature type="region of interest" description="Disordered" evidence="15">
    <location>
        <begin position="1255"/>
        <end position="1376"/>
    </location>
</feature>
<feature type="compositionally biased region" description="Basic and acidic residues" evidence="15">
    <location>
        <begin position="804"/>
        <end position="815"/>
    </location>
</feature>
<feature type="region of interest" description="Disordered" evidence="15">
    <location>
        <begin position="423"/>
        <end position="458"/>
    </location>
</feature>
<evidence type="ECO:0000256" key="3">
    <source>
        <dbReference type="ARBA" id="ARBA00022723"/>
    </source>
</evidence>
<feature type="compositionally biased region" description="Polar residues" evidence="15">
    <location>
        <begin position="1286"/>
        <end position="1303"/>
    </location>
</feature>
<organism evidence="17">
    <name type="scientific">Ceratitis capitata</name>
    <name type="common">Mediterranean fruit fly</name>
    <name type="synonym">Tephritis capitata</name>
    <dbReference type="NCBI Taxonomy" id="7213"/>
    <lineage>
        <taxon>Eukaryota</taxon>
        <taxon>Metazoa</taxon>
        <taxon>Ecdysozoa</taxon>
        <taxon>Arthropoda</taxon>
        <taxon>Hexapoda</taxon>
        <taxon>Insecta</taxon>
        <taxon>Pterygota</taxon>
        <taxon>Neoptera</taxon>
        <taxon>Endopterygota</taxon>
        <taxon>Diptera</taxon>
        <taxon>Brachycera</taxon>
        <taxon>Muscomorpha</taxon>
        <taxon>Tephritoidea</taxon>
        <taxon>Tephritidae</taxon>
        <taxon>Ceratitis</taxon>
        <taxon>Ceratitis</taxon>
    </lineage>
</organism>
<dbReference type="PANTHER" id="PTHR23233:SF87">
    <property type="entry name" value="HOMEOTIC PROTEIN SPALT-MAJOR"/>
    <property type="match status" value="1"/>
</dbReference>
<feature type="domain" description="C2H2-type" evidence="16">
    <location>
        <begin position="665"/>
        <end position="692"/>
    </location>
</feature>
<evidence type="ECO:0000256" key="15">
    <source>
        <dbReference type="SAM" id="MobiDB-lite"/>
    </source>
</evidence>
<feature type="region of interest" description="Disordered" evidence="15">
    <location>
        <begin position="141"/>
        <end position="161"/>
    </location>
</feature>
<feature type="compositionally biased region" description="Polar residues" evidence="15">
    <location>
        <begin position="902"/>
        <end position="915"/>
    </location>
</feature>
<dbReference type="EMBL" id="GAMC01018301">
    <property type="protein sequence ID" value="JAB88254.1"/>
    <property type="molecule type" value="mRNA"/>
</dbReference>
<feature type="region of interest" description="Disordered" evidence="15">
    <location>
        <begin position="261"/>
        <end position="299"/>
    </location>
</feature>
<dbReference type="GO" id="GO:0009791">
    <property type="term" value="P:post-embryonic development"/>
    <property type="evidence" value="ECO:0007669"/>
    <property type="project" value="UniProtKB-ARBA"/>
</dbReference>
<evidence type="ECO:0000256" key="9">
    <source>
        <dbReference type="ARBA" id="ARBA00023163"/>
    </source>
</evidence>
<dbReference type="GO" id="GO:0061061">
    <property type="term" value="P:muscle structure development"/>
    <property type="evidence" value="ECO:0007669"/>
    <property type="project" value="UniProtKB-ARBA"/>
</dbReference>
<dbReference type="GO" id="GO:0000981">
    <property type="term" value="F:DNA-binding transcription factor activity, RNA polymerase II-specific"/>
    <property type="evidence" value="ECO:0007669"/>
    <property type="project" value="TreeGrafter"/>
</dbReference>
<keyword evidence="7" id="KW-0805">Transcription regulation</keyword>
<feature type="compositionally biased region" description="Acidic residues" evidence="15">
    <location>
        <begin position="1203"/>
        <end position="1218"/>
    </location>
</feature>
<comment type="function">
    <text evidence="12">Required for the establishment of the posterior-most head and the anterior-most tail segments of the embryo. Probably function as a transcriptional regulator. Could repress the transcription of the tsh gene.</text>
</comment>
<accession>W8BES7</accession>
<feature type="region of interest" description="Disordered" evidence="15">
    <location>
        <begin position="787"/>
        <end position="969"/>
    </location>
</feature>
<evidence type="ECO:0000256" key="11">
    <source>
        <dbReference type="ARBA" id="ARBA00038474"/>
    </source>
</evidence>
<evidence type="ECO:0000313" key="17">
    <source>
        <dbReference type="EMBL" id="JAB88254.1"/>
    </source>
</evidence>
<feature type="compositionally biased region" description="Low complexity" evidence="15">
    <location>
        <begin position="843"/>
        <end position="865"/>
    </location>
</feature>
<keyword evidence="6" id="KW-0862">Zinc</keyword>
<dbReference type="GO" id="GO:0048699">
    <property type="term" value="P:generation of neurons"/>
    <property type="evidence" value="ECO:0007669"/>
    <property type="project" value="UniProtKB-ARBA"/>
</dbReference>
<feature type="compositionally biased region" description="Acidic residues" evidence="15">
    <location>
        <begin position="435"/>
        <end position="458"/>
    </location>
</feature>
<keyword evidence="3" id="KW-0479">Metal-binding</keyword>
<feature type="region of interest" description="Disordered" evidence="15">
    <location>
        <begin position="1413"/>
        <end position="1533"/>
    </location>
</feature>
<feature type="domain" description="C2H2-type" evidence="16">
    <location>
        <begin position="1054"/>
        <end position="1081"/>
    </location>
</feature>
<proteinExistence type="evidence at transcript level"/>
<dbReference type="GO" id="GO:0001708">
    <property type="term" value="P:cell fate specification"/>
    <property type="evidence" value="ECO:0007669"/>
    <property type="project" value="UniProtKB-ARBA"/>
</dbReference>
<dbReference type="SMART" id="SM00355">
    <property type="entry name" value="ZnF_C2H2"/>
    <property type="match status" value="7"/>
</dbReference>
<comment type="similarity">
    <text evidence="11">Belongs to the sal C2H2-type zinc-finger protein family.</text>
</comment>
<dbReference type="FunFam" id="3.30.160.60:FF:002381">
    <property type="entry name" value="Putative spalt protein"/>
    <property type="match status" value="1"/>
</dbReference>
<evidence type="ECO:0000256" key="1">
    <source>
        <dbReference type="ARBA" id="ARBA00004123"/>
    </source>
</evidence>
<dbReference type="GO" id="GO:0000978">
    <property type="term" value="F:RNA polymerase II cis-regulatory region sequence-specific DNA binding"/>
    <property type="evidence" value="ECO:0007669"/>
    <property type="project" value="TreeGrafter"/>
</dbReference>
<feature type="region of interest" description="Disordered" evidence="15">
    <location>
        <begin position="484"/>
        <end position="508"/>
    </location>
</feature>
<name>W8BES7_CERCA</name>
<evidence type="ECO:0000259" key="16">
    <source>
        <dbReference type="PROSITE" id="PS50157"/>
    </source>
</evidence>
<evidence type="ECO:0000256" key="13">
    <source>
        <dbReference type="ARBA" id="ARBA00071947"/>
    </source>
</evidence>
<sequence>MKNHISTVLCEMRSDFKDNHQETINKMIQFGTVKYGIVKQLKDRARSADKASDDSSDQEENGACCSPIASGELTACNTDTATTTTATMPAASSPTHTNNSSSTAIGNDLAAEDCTQGAADMAAATTTASGEAAAAAMTEDHNHNNTSNTSDSNCSSNNVILAGGSPTRLEHAHGATSADTRLLKMKSLSDVALASTPGMEARESSIASAISPASSPAYNTYPTDSSCVTNNNKFAAPTPMDIEEADADIAETLAKECTVDENVGAEEDGDEDKQTTAEASATRKAAAGVSSPTSKPSSSLAASNAVAAANELADGIEKSTSAPLTPTSSALAAAANGAGLPQAAAAAAAFGTAPVNLEAIQNMQMAIAQFAAKTIANGAQGGDNEAAMKQLAFLQQALFNLQQQQLFQIQLIQQLQSQLALNQPKDVSDAGEGAEGGDPDDLEDEREDGEEDTYEEEERIAEMELRQKAEARMAEAKARQHLINAGVPLRDETESGNRAASEASVVPTTGTSVVLESLKRKREDDDDVFGTPTSRRMSMEMVHGSATRPMPSPLDALSKLKEMENMPLPYGSDLASSIITNHDDLPEPNSLEMLQKRAQEVLDSASQGILANNMADEFAFRDKNGDGKNRNEPFFKHRCRYCGKVFGSDSALQIHIRSHTGERPFKCNVCGSRFTTKGNLKVHFQRHAHKFPHVPMNATPIPEHLDKFHPPLLDQMSPDSSPSHTPAAMPQQMPQQMPPVSLPLPFPTGAGFPGLPGLYRPPMELLKSLGSAAGFPNPFFQQMTRAAATETHTEAPTTQTTSKESNHDLPTDLRKTSASNSPELPVKTEITEEKDDSTSTQQAPAQSTESPTTTTVTEALTQSTTPALDIKIKEERIDTDSQDEEIPRVDTPTPQLAPSPAPRNSLTPTHSSVSAPFTPPTPTSKPLVLAPVVQPAQPPITMHPHPSPGAHNHIDHLPTPGQLPPSLHHRDDFFAERFPLNFTKNLSPEHHSPIRSPAHLQRSPFFNPIKHEMALLPRPHSNDNSWENFIEVSNTSETLKLKELMKNKKLTDPNQCVVCDRVLSCKSALQMHYRTHTGERPFKCRICGRAFTTKGNLKTHMAVHKIRPPMRNFHQCPVCHKKYSNALVLQQHIRLHTGEPTDLTPEQIQAAEIRDPPPSMMPGAFMNPFAAAAFHFGAMPGAAMGHHLGPHNGTMGSESSQGDMDENIDCGDDYDDDISSEHMSSAHDLDVSDRPRSSDDFKGLLFEQKLRIDASGVVNTTPRPHSTASNANSNNSEPNSPNSAPRHSSTRASSPARSMSEASQGALDLTPRALPMQGNKSSSQSPAPTTSTAQAAGRKTPISPPRNSSANSSAARSPHPVPSQKPHPQISPALTSPLVPTSAVDCLPPVLHHHLQQQHQQLMQQQAVAAAAAHAQAQAQHHHQQLQQHAVAMHAEQLRREHQIKQEHAVHQHHLRQQQHQHQQQQEQHPSAHSPHQLALPPPPPHIAHHLQQQQHQAAAAAAAAAQQQQQQQSPGAMPPQGPQPPNPLVAARPPFGMFPNLPLFPPATAQTMCSAMNTIAQSVMPAAPFNPLALSGVRGSTTCGICFKTFPCHSALEIHYRSHTKERPFKCNICDRGFTTKGNLKQHMLTHKIRDMEQETFRNRAVK</sequence>
<dbReference type="InterPro" id="IPR051565">
    <property type="entry name" value="Sal_C2H2-zinc-finger"/>
</dbReference>
<keyword evidence="9" id="KW-0804">Transcription</keyword>
<feature type="region of interest" description="Disordered" evidence="15">
    <location>
        <begin position="1189"/>
        <end position="1237"/>
    </location>
</feature>
<feature type="compositionally biased region" description="Pro residues" evidence="15">
    <location>
        <begin position="1517"/>
        <end position="1528"/>
    </location>
</feature>
<dbReference type="SUPFAM" id="SSF57667">
    <property type="entry name" value="beta-beta-alpha zinc fingers"/>
    <property type="match status" value="4"/>
</dbReference>
<evidence type="ECO:0000256" key="2">
    <source>
        <dbReference type="ARBA" id="ARBA00022473"/>
    </source>
</evidence>
<dbReference type="FunFam" id="3.30.160.60:FF:000291">
    <property type="entry name" value="Spalt-like transcription factor 4"/>
    <property type="match status" value="1"/>
</dbReference>
<dbReference type="GO" id="GO:0005634">
    <property type="term" value="C:nucleus"/>
    <property type="evidence" value="ECO:0007669"/>
    <property type="project" value="UniProtKB-SubCell"/>
</dbReference>
<dbReference type="FunFam" id="3.30.160.60:FF:000130">
    <property type="entry name" value="Spalt-like transcription factor 4"/>
    <property type="match status" value="1"/>
</dbReference>
<dbReference type="GO" id="GO:0008270">
    <property type="term" value="F:zinc ion binding"/>
    <property type="evidence" value="ECO:0007669"/>
    <property type="project" value="UniProtKB-KW"/>
</dbReference>
<dbReference type="InterPro" id="IPR036236">
    <property type="entry name" value="Znf_C2H2_sf"/>
</dbReference>
<reference evidence="17" key="1">
    <citation type="submission" date="2013-07" db="EMBL/GenBank/DDBJ databases">
        <authorList>
            <person name="Geib S."/>
        </authorList>
    </citation>
    <scope>NUCLEOTIDE SEQUENCE</scope>
</reference>
<feature type="domain" description="C2H2-type" evidence="16">
    <location>
        <begin position="1114"/>
        <end position="1141"/>
    </location>
</feature>
<feature type="domain" description="C2H2-type" evidence="16">
    <location>
        <begin position="1610"/>
        <end position="1632"/>
    </location>
</feature>
<dbReference type="FunFam" id="3.30.160.60:FF:000708">
    <property type="entry name" value="Sal-like protein 1"/>
    <property type="match status" value="1"/>
</dbReference>
<gene>
    <name evidence="17" type="primary">SALM</name>
</gene>
<feature type="compositionally biased region" description="Low complexity" evidence="15">
    <location>
        <begin position="144"/>
        <end position="158"/>
    </location>
</feature>
<reference evidence="17" key="2">
    <citation type="journal article" date="2014" name="BMC Genomics">
        <title>A genomic perspective to assessing quality of mass-reared SIT flies used in Mediterranean fruit fly (Ceratitis capitata) eradication in California.</title>
        <authorList>
            <person name="Calla B."/>
            <person name="Hall B."/>
            <person name="Hou S."/>
            <person name="Geib S.M."/>
        </authorList>
    </citation>
    <scope>NUCLEOTIDE SEQUENCE</scope>
</reference>